<evidence type="ECO:0000259" key="1">
    <source>
        <dbReference type="Pfam" id="PF06792"/>
    </source>
</evidence>
<dbReference type="InterPro" id="IPR056778">
    <property type="entry name" value="UPF0261_C"/>
</dbReference>
<dbReference type="PANTHER" id="PTHR31862">
    <property type="entry name" value="UPF0261 DOMAIN PROTEIN (AFU_ORTHOLOGUE AFUA_1G10120)"/>
    <property type="match status" value="1"/>
</dbReference>
<sequence>MAVVGVIASCDTKYHEVQFVQKKIKMSGNSPLILDVSTGPHIPMRADVSREEILAMGGYTWEQVHAMDKSGAIAAMTESISKMLLKLVGEKKIDGVMGMGGLQNTVMCSAALRLLPIGFPKIICSTIASGYRYFDTVVGDKDIMVVPSIVDFAGMNPVNEAVLGNTVSALIGMVTYGGKRIDTHGEKYIATTLMGITNDTVMRASDELTALGRKMISFHSTGIGGRVMESMIREGVISAVMDLSLHEMTAEYLGDYGYSKGADNRLCAAAEMGIPALICPGGIDFACLRKEELLKDEEDRGYVWHNQDLTHTRLYESEILDITHTIVERLNRSKGKTEVILPMGGLRTMSYPGEFFYKPETIQKMRQIFEADLKPEIVFKAYDLNFCDPEFADICAQEMEVLLNEAEGSRKESA</sequence>
<name>A0A2T3FQE3_9CLOT</name>
<dbReference type="CDD" id="cd15488">
    <property type="entry name" value="Tm-1-like"/>
    <property type="match status" value="1"/>
</dbReference>
<proteinExistence type="predicted"/>
<evidence type="ECO:0000259" key="2">
    <source>
        <dbReference type="Pfam" id="PF23189"/>
    </source>
</evidence>
<comment type="caution">
    <text evidence="3">The sequence shown here is derived from an EMBL/GenBank/DDBJ whole genome shotgun (WGS) entry which is preliminary data.</text>
</comment>
<accession>A0A2T3FQE3</accession>
<keyword evidence="4" id="KW-1185">Reference proteome</keyword>
<dbReference type="InterPro" id="IPR008322">
    <property type="entry name" value="UPF0261"/>
</dbReference>
<dbReference type="EMBL" id="PYLO01000002">
    <property type="protein sequence ID" value="PST37506.1"/>
    <property type="molecule type" value="Genomic_DNA"/>
</dbReference>
<dbReference type="Gene3D" id="3.40.50.12020">
    <property type="entry name" value="Uncharacterised protein family UPF0261, NN domain"/>
    <property type="match status" value="1"/>
</dbReference>
<dbReference type="RefSeq" id="WP_107000628.1">
    <property type="nucleotide sequence ID" value="NZ_JAQDZI010000012.1"/>
</dbReference>
<organism evidence="3 4">
    <name type="scientific">Clostridium fessum</name>
    <dbReference type="NCBI Taxonomy" id="2126740"/>
    <lineage>
        <taxon>Bacteria</taxon>
        <taxon>Bacillati</taxon>
        <taxon>Bacillota</taxon>
        <taxon>Clostridia</taxon>
        <taxon>Eubacteriales</taxon>
        <taxon>Clostridiaceae</taxon>
        <taxon>Clostridium</taxon>
    </lineage>
</organism>
<dbReference type="InterPro" id="IPR051353">
    <property type="entry name" value="Tobamovirus_resist_UPF0261"/>
</dbReference>
<dbReference type="PANTHER" id="PTHR31862:SF1">
    <property type="entry name" value="UPF0261 DOMAIN PROTEIN (AFU_ORTHOLOGUE AFUA_1G10120)"/>
    <property type="match status" value="1"/>
</dbReference>
<gene>
    <name evidence="3" type="ORF">C7U56_06255</name>
</gene>
<evidence type="ECO:0000313" key="3">
    <source>
        <dbReference type="EMBL" id="PST37506.1"/>
    </source>
</evidence>
<feature type="domain" description="UPF0261" evidence="2">
    <location>
        <begin position="187"/>
        <end position="400"/>
    </location>
</feature>
<evidence type="ECO:0000313" key="4">
    <source>
        <dbReference type="Proteomes" id="UP000241048"/>
    </source>
</evidence>
<dbReference type="PIRSF" id="PIRSF033271">
    <property type="entry name" value="UCP033271"/>
    <property type="match status" value="1"/>
</dbReference>
<dbReference type="AlphaFoldDB" id="A0A2T3FQE3"/>
<feature type="domain" description="UPF0261" evidence="1">
    <location>
        <begin position="4"/>
        <end position="176"/>
    </location>
</feature>
<dbReference type="Proteomes" id="UP000241048">
    <property type="component" value="Unassembled WGS sequence"/>
</dbReference>
<reference evidence="3 4" key="1">
    <citation type="submission" date="2018-03" db="EMBL/GenBank/DDBJ databases">
        <title>Lachnoclostridium SNUG30386 gen.nov., sp.nov., isolated from human faeces.</title>
        <authorList>
            <person name="Seo B."/>
            <person name="Jeon K."/>
            <person name="Ko G."/>
        </authorList>
    </citation>
    <scope>NUCLEOTIDE SEQUENCE [LARGE SCALE GENOMIC DNA]</scope>
    <source>
        <strain evidence="3 4">SNUG30386</strain>
    </source>
</reference>
<dbReference type="InterPro" id="IPR044122">
    <property type="entry name" value="UPF0261_N"/>
</dbReference>
<dbReference type="Pfam" id="PF06792">
    <property type="entry name" value="UPF0261"/>
    <property type="match status" value="1"/>
</dbReference>
<dbReference type="Gene3D" id="3.40.50.12030">
    <property type="entry name" value="Uncharacterised protein family UPF0261, NC domain"/>
    <property type="match status" value="1"/>
</dbReference>
<dbReference type="Pfam" id="PF23189">
    <property type="entry name" value="UPF0261_C"/>
    <property type="match status" value="1"/>
</dbReference>
<protein>
    <submittedName>
        <fullName evidence="3">UPF0261 family protein</fullName>
    </submittedName>
</protein>